<evidence type="ECO:0000313" key="2">
    <source>
        <dbReference type="EMBL" id="KAK4077987.1"/>
    </source>
</evidence>
<dbReference type="EMBL" id="JAWRVI010000091">
    <property type="protein sequence ID" value="KAK4077987.1"/>
    <property type="molecule type" value="Genomic_DNA"/>
</dbReference>
<accession>A0ABR0BHR0</accession>
<feature type="signal peptide" evidence="1">
    <location>
        <begin position="1"/>
        <end position="18"/>
    </location>
</feature>
<feature type="chain" id="PRO_5047206509" evidence="1">
    <location>
        <begin position="19"/>
        <end position="103"/>
    </location>
</feature>
<evidence type="ECO:0000256" key="1">
    <source>
        <dbReference type="SAM" id="SignalP"/>
    </source>
</evidence>
<organism evidence="2 3">
    <name type="scientific">Purpureocillium lilacinum</name>
    <name type="common">Paecilomyces lilacinus</name>
    <dbReference type="NCBI Taxonomy" id="33203"/>
    <lineage>
        <taxon>Eukaryota</taxon>
        <taxon>Fungi</taxon>
        <taxon>Dikarya</taxon>
        <taxon>Ascomycota</taxon>
        <taxon>Pezizomycotina</taxon>
        <taxon>Sordariomycetes</taxon>
        <taxon>Hypocreomycetidae</taxon>
        <taxon>Hypocreales</taxon>
        <taxon>Ophiocordycipitaceae</taxon>
        <taxon>Purpureocillium</taxon>
    </lineage>
</organism>
<proteinExistence type="predicted"/>
<keyword evidence="1" id="KW-0732">Signal</keyword>
<gene>
    <name evidence="2" type="ORF">Purlil1_12185</name>
</gene>
<reference evidence="2 3" key="1">
    <citation type="journal article" date="2024" name="Microbiol. Resour. Announc.">
        <title>Genome annotations for the ascomycete fungi Trichoderma harzianum, Trichoderma aggressivum, and Purpureocillium lilacinum.</title>
        <authorList>
            <person name="Beijen E.P.W."/>
            <person name="Ohm R.A."/>
        </authorList>
    </citation>
    <scope>NUCLEOTIDE SEQUENCE [LARGE SCALE GENOMIC DNA]</scope>
    <source>
        <strain evidence="2 3">CBS 150709</strain>
    </source>
</reference>
<keyword evidence="3" id="KW-1185">Reference proteome</keyword>
<evidence type="ECO:0000313" key="3">
    <source>
        <dbReference type="Proteomes" id="UP001287286"/>
    </source>
</evidence>
<name>A0ABR0BHR0_PURLI</name>
<dbReference type="Proteomes" id="UP001287286">
    <property type="component" value="Unassembled WGS sequence"/>
</dbReference>
<protein>
    <submittedName>
        <fullName evidence="2">Uncharacterized protein</fullName>
    </submittedName>
</protein>
<sequence length="103" mass="11285">MKIPTATTVFFLAASVNAWNLKVYLTGGPATINAHGTTNSGCVNYDIDMRGEKVHRAKFDDSAFADTFELFGKKDCKGGVVYRNGDGSHKISPSRTVRSYKVY</sequence>
<comment type="caution">
    <text evidence="2">The sequence shown here is derived from an EMBL/GenBank/DDBJ whole genome shotgun (WGS) entry which is preliminary data.</text>
</comment>